<gene>
    <name evidence="2" type="ORF">BECKTC1821D_GA0114238_10834</name>
    <name evidence="3" type="ORF">BECKTC1821F_GA0114240_105512</name>
</gene>
<name>A0A451A565_9GAMM</name>
<feature type="compositionally biased region" description="Basic and acidic residues" evidence="1">
    <location>
        <begin position="26"/>
        <end position="40"/>
    </location>
</feature>
<dbReference type="EMBL" id="CAADFW010000055">
    <property type="protein sequence ID" value="VFK61189.1"/>
    <property type="molecule type" value="Genomic_DNA"/>
</dbReference>
<evidence type="ECO:0000313" key="2">
    <source>
        <dbReference type="EMBL" id="VFK49781.1"/>
    </source>
</evidence>
<protein>
    <submittedName>
        <fullName evidence="3">Uncharacterized protein</fullName>
    </submittedName>
</protein>
<reference evidence="3" key="1">
    <citation type="submission" date="2019-02" db="EMBL/GenBank/DDBJ databases">
        <authorList>
            <person name="Gruber-Vodicka R. H."/>
            <person name="Seah K. B. B."/>
        </authorList>
    </citation>
    <scope>NUCLEOTIDE SEQUENCE</scope>
    <source>
        <strain evidence="2">BECK_BZ123</strain>
        <strain evidence="3">BECK_BZ126</strain>
    </source>
</reference>
<evidence type="ECO:0000313" key="3">
    <source>
        <dbReference type="EMBL" id="VFK61189.1"/>
    </source>
</evidence>
<feature type="region of interest" description="Disordered" evidence="1">
    <location>
        <begin position="1"/>
        <end position="40"/>
    </location>
</feature>
<sequence length="40" mass="4431">MFANSRLVGPRRNLANDHGGGFVTPEDEKAPLIHNKDIDQ</sequence>
<organism evidence="3">
    <name type="scientific">Candidatus Kentrum sp. TC</name>
    <dbReference type="NCBI Taxonomy" id="2126339"/>
    <lineage>
        <taxon>Bacteria</taxon>
        <taxon>Pseudomonadati</taxon>
        <taxon>Pseudomonadota</taxon>
        <taxon>Gammaproteobacteria</taxon>
        <taxon>Candidatus Kentrum</taxon>
    </lineage>
</organism>
<proteinExistence type="predicted"/>
<dbReference type="AlphaFoldDB" id="A0A451A565"/>
<accession>A0A451A565</accession>
<dbReference type="EMBL" id="CAADFS010000083">
    <property type="protein sequence ID" value="VFK49781.1"/>
    <property type="molecule type" value="Genomic_DNA"/>
</dbReference>
<evidence type="ECO:0000256" key="1">
    <source>
        <dbReference type="SAM" id="MobiDB-lite"/>
    </source>
</evidence>